<dbReference type="AlphaFoldDB" id="A0AAW1U796"/>
<reference evidence="1 2" key="1">
    <citation type="submission" date="2023-03" db="EMBL/GenBank/DDBJ databases">
        <title>Genome insight into feeding habits of ladybird beetles.</title>
        <authorList>
            <person name="Li H.-S."/>
            <person name="Huang Y.-H."/>
            <person name="Pang H."/>
        </authorList>
    </citation>
    <scope>NUCLEOTIDE SEQUENCE [LARGE SCALE GENOMIC DNA]</scope>
    <source>
        <strain evidence="1">SYSU_2023b</strain>
        <tissue evidence="1">Whole body</tissue>
    </source>
</reference>
<sequence length="104" mass="11913">MVYVGTFRNSGNKREAVTMPTANALISRIDGDMGAKQMPLSYRLSSHRVREMPAEHPEGRKGICVRRRGTFCWIETGRSWTREARWKVKPLPFPYHCGVLSVAY</sequence>
<accession>A0AAW1U796</accession>
<comment type="caution">
    <text evidence="1">The sequence shown here is derived from an EMBL/GenBank/DDBJ whole genome shotgun (WGS) entry which is preliminary data.</text>
</comment>
<evidence type="ECO:0000313" key="2">
    <source>
        <dbReference type="Proteomes" id="UP001431783"/>
    </source>
</evidence>
<keyword evidence="2" id="KW-1185">Reference proteome</keyword>
<gene>
    <name evidence="1" type="ORF">WA026_006589</name>
</gene>
<proteinExistence type="predicted"/>
<name>A0AAW1U796_9CUCU</name>
<dbReference type="Proteomes" id="UP001431783">
    <property type="component" value="Unassembled WGS sequence"/>
</dbReference>
<evidence type="ECO:0000313" key="1">
    <source>
        <dbReference type="EMBL" id="KAK9879521.1"/>
    </source>
</evidence>
<dbReference type="EMBL" id="JARQZJ010000062">
    <property type="protein sequence ID" value="KAK9879521.1"/>
    <property type="molecule type" value="Genomic_DNA"/>
</dbReference>
<organism evidence="1 2">
    <name type="scientific">Henosepilachna vigintioctopunctata</name>
    <dbReference type="NCBI Taxonomy" id="420089"/>
    <lineage>
        <taxon>Eukaryota</taxon>
        <taxon>Metazoa</taxon>
        <taxon>Ecdysozoa</taxon>
        <taxon>Arthropoda</taxon>
        <taxon>Hexapoda</taxon>
        <taxon>Insecta</taxon>
        <taxon>Pterygota</taxon>
        <taxon>Neoptera</taxon>
        <taxon>Endopterygota</taxon>
        <taxon>Coleoptera</taxon>
        <taxon>Polyphaga</taxon>
        <taxon>Cucujiformia</taxon>
        <taxon>Coccinelloidea</taxon>
        <taxon>Coccinellidae</taxon>
        <taxon>Epilachninae</taxon>
        <taxon>Epilachnini</taxon>
        <taxon>Henosepilachna</taxon>
    </lineage>
</organism>
<protein>
    <submittedName>
        <fullName evidence="1">Uncharacterized protein</fullName>
    </submittedName>
</protein>